<evidence type="ECO:0000313" key="1">
    <source>
        <dbReference type="EMBL" id="GET04345.1"/>
    </source>
</evidence>
<evidence type="ECO:0000313" key="2">
    <source>
        <dbReference type="Proteomes" id="UP000615446"/>
    </source>
</evidence>
<dbReference type="Proteomes" id="UP000615446">
    <property type="component" value="Unassembled WGS sequence"/>
</dbReference>
<dbReference type="PANTHER" id="PTHR45786:SF74">
    <property type="entry name" value="ATP-DEPENDENT DNA HELICASE"/>
    <property type="match status" value="1"/>
</dbReference>
<dbReference type="AlphaFoldDB" id="A0A8H3R966"/>
<protein>
    <submittedName>
        <fullName evidence="1">Uncharacterized protein</fullName>
    </submittedName>
</protein>
<gene>
    <name evidence="1" type="ORF">RCL2_003064800</name>
</gene>
<reference evidence="1" key="1">
    <citation type="submission" date="2019-10" db="EMBL/GenBank/DDBJ databases">
        <title>Conservation and host-specific expression of non-tandemly repeated heterogenous ribosome RNA gene in arbuscular mycorrhizal fungi.</title>
        <authorList>
            <person name="Maeda T."/>
            <person name="Kobayashi Y."/>
            <person name="Nakagawa T."/>
            <person name="Ezawa T."/>
            <person name="Yamaguchi K."/>
            <person name="Bino T."/>
            <person name="Nishimoto Y."/>
            <person name="Shigenobu S."/>
            <person name="Kawaguchi M."/>
        </authorList>
    </citation>
    <scope>NUCLEOTIDE SEQUENCE</scope>
    <source>
        <strain evidence="1">HR1</strain>
    </source>
</reference>
<organism evidence="1 2">
    <name type="scientific">Rhizophagus clarus</name>
    <dbReference type="NCBI Taxonomy" id="94130"/>
    <lineage>
        <taxon>Eukaryota</taxon>
        <taxon>Fungi</taxon>
        <taxon>Fungi incertae sedis</taxon>
        <taxon>Mucoromycota</taxon>
        <taxon>Glomeromycotina</taxon>
        <taxon>Glomeromycetes</taxon>
        <taxon>Glomerales</taxon>
        <taxon>Glomeraceae</taxon>
        <taxon>Rhizophagus</taxon>
    </lineage>
</organism>
<name>A0A8H3R966_9GLOM</name>
<sequence length="124" mass="14330">MSGLSESPVSRKRRLQRERVEYHQQRRFEEGRLDLEAWIRYACTVVQGFGCVKRIEIAAYLYLSLLHVVRVIRAYNRIFACSSLGANIDESFQDQGVSNFKIHGQIYHRIGSLLPDEGQNPVFA</sequence>
<dbReference type="OrthoDB" id="1748060at2759"/>
<dbReference type="EMBL" id="BLAL01000356">
    <property type="protein sequence ID" value="GET04345.1"/>
    <property type="molecule type" value="Genomic_DNA"/>
</dbReference>
<accession>A0A8H3R966</accession>
<proteinExistence type="predicted"/>
<dbReference type="PANTHER" id="PTHR45786">
    <property type="entry name" value="DNA BINDING PROTEIN-LIKE"/>
    <property type="match status" value="1"/>
</dbReference>
<comment type="caution">
    <text evidence="1">The sequence shown here is derived from an EMBL/GenBank/DDBJ whole genome shotgun (WGS) entry which is preliminary data.</text>
</comment>